<dbReference type="Gene3D" id="3.30.420.10">
    <property type="entry name" value="Ribonuclease H-like superfamily/Ribonuclease H"/>
    <property type="match status" value="1"/>
</dbReference>
<organism evidence="2 3">
    <name type="scientific">Streptomyces incanus</name>
    <dbReference type="NCBI Taxonomy" id="887453"/>
    <lineage>
        <taxon>Bacteria</taxon>
        <taxon>Bacillati</taxon>
        <taxon>Actinomycetota</taxon>
        <taxon>Actinomycetes</taxon>
        <taxon>Kitasatosporales</taxon>
        <taxon>Streptomycetaceae</taxon>
        <taxon>Streptomyces</taxon>
    </lineage>
</organism>
<gene>
    <name evidence="2" type="ORF">ACFP2V_38555</name>
</gene>
<feature type="non-terminal residue" evidence="2">
    <location>
        <position position="160"/>
    </location>
</feature>
<protein>
    <submittedName>
        <fullName evidence="2">Transposase</fullName>
    </submittedName>
</protein>
<evidence type="ECO:0000313" key="2">
    <source>
        <dbReference type="EMBL" id="MFC5675742.1"/>
    </source>
</evidence>
<dbReference type="RefSeq" id="WP_381221417.1">
    <property type="nucleotide sequence ID" value="NZ_JBHSPC010000179.1"/>
</dbReference>
<comment type="caution">
    <text evidence="2">The sequence shown here is derived from an EMBL/GenBank/DDBJ whole genome shotgun (WGS) entry which is preliminary data.</text>
</comment>
<dbReference type="InterPro" id="IPR038717">
    <property type="entry name" value="Tc1-like_DDE_dom"/>
</dbReference>
<feature type="domain" description="Tc1-like transposase DDE" evidence="1">
    <location>
        <begin position="5"/>
        <end position="137"/>
    </location>
</feature>
<dbReference type="Pfam" id="PF13358">
    <property type="entry name" value="DDE_3"/>
    <property type="match status" value="1"/>
</dbReference>
<sequence>MNPALRTTWAPRGRTPVLTAPASHQKTSIAGWCCYRPGRTPRLMFSLRPDGHFTAVDFPDLLRRLRRFLGTRVVLVWDNLTGHVRDLAVRAFLRENADWLTVYRLPGYAPELNPAEGLWGELKNGPLANLTARNLDEVTTAARHALRRVQYQPDLLNGFL</sequence>
<proteinExistence type="predicted"/>
<evidence type="ECO:0000313" key="3">
    <source>
        <dbReference type="Proteomes" id="UP001596183"/>
    </source>
</evidence>
<dbReference type="InterPro" id="IPR036397">
    <property type="entry name" value="RNaseH_sf"/>
</dbReference>
<accession>A0ABW0XYP2</accession>
<dbReference type="Proteomes" id="UP001596183">
    <property type="component" value="Unassembled WGS sequence"/>
</dbReference>
<name>A0ABW0XYP2_9ACTN</name>
<dbReference type="EMBL" id="JBHSPC010000179">
    <property type="protein sequence ID" value="MFC5675742.1"/>
    <property type="molecule type" value="Genomic_DNA"/>
</dbReference>
<evidence type="ECO:0000259" key="1">
    <source>
        <dbReference type="Pfam" id="PF13358"/>
    </source>
</evidence>
<keyword evidence="3" id="KW-1185">Reference proteome</keyword>
<reference evidence="3" key="1">
    <citation type="journal article" date="2019" name="Int. J. Syst. Evol. Microbiol.">
        <title>The Global Catalogue of Microorganisms (GCM) 10K type strain sequencing project: providing services to taxonomists for standard genome sequencing and annotation.</title>
        <authorList>
            <consortium name="The Broad Institute Genomics Platform"/>
            <consortium name="The Broad Institute Genome Sequencing Center for Infectious Disease"/>
            <person name="Wu L."/>
            <person name="Ma J."/>
        </authorList>
    </citation>
    <scope>NUCLEOTIDE SEQUENCE [LARGE SCALE GENOMIC DNA]</scope>
    <source>
        <strain evidence="3">JCM 13852</strain>
    </source>
</reference>